<gene>
    <name evidence="1" type="ORF">SCUD_LOCUS18180</name>
</gene>
<dbReference type="AlphaFoldDB" id="A0A183KSZ1"/>
<dbReference type="EMBL" id="UZAK01040722">
    <property type="protein sequence ID" value="VDP65047.1"/>
    <property type="molecule type" value="Genomic_DNA"/>
</dbReference>
<name>A0A183KSZ1_9TREM</name>
<reference evidence="1 2" key="2">
    <citation type="submission" date="2018-11" db="EMBL/GenBank/DDBJ databases">
        <authorList>
            <consortium name="Pathogen Informatics"/>
        </authorList>
    </citation>
    <scope>NUCLEOTIDE SEQUENCE [LARGE SCALE GENOMIC DNA]</scope>
    <source>
        <strain evidence="1">Dakar</strain>
        <strain evidence="2">Dakar, Senegal</strain>
    </source>
</reference>
<evidence type="ECO:0000313" key="2">
    <source>
        <dbReference type="Proteomes" id="UP000279833"/>
    </source>
</evidence>
<accession>A0A183KSZ1</accession>
<dbReference type="WBParaSite" id="SCUD_0001818301-mRNA-1">
    <property type="protein sequence ID" value="SCUD_0001818301-mRNA-1"/>
    <property type="gene ID" value="SCUD_0001818301"/>
</dbReference>
<organism evidence="3">
    <name type="scientific">Schistosoma curassoni</name>
    <dbReference type="NCBI Taxonomy" id="6186"/>
    <lineage>
        <taxon>Eukaryota</taxon>
        <taxon>Metazoa</taxon>
        <taxon>Spiralia</taxon>
        <taxon>Lophotrochozoa</taxon>
        <taxon>Platyhelminthes</taxon>
        <taxon>Trematoda</taxon>
        <taxon>Digenea</taxon>
        <taxon>Strigeidida</taxon>
        <taxon>Schistosomatoidea</taxon>
        <taxon>Schistosomatidae</taxon>
        <taxon>Schistosoma</taxon>
    </lineage>
</organism>
<reference evidence="3" key="1">
    <citation type="submission" date="2016-06" db="UniProtKB">
        <authorList>
            <consortium name="WormBaseParasite"/>
        </authorList>
    </citation>
    <scope>IDENTIFICATION</scope>
</reference>
<protein>
    <submittedName>
        <fullName evidence="1 3">Uncharacterized protein</fullName>
    </submittedName>
</protein>
<sequence>MLITQSKEAGESVPISVVNSNTNEHILDNTEFLSSTMSDRQRMNLRRRRTIDYRHLDSNLSCGGYGV</sequence>
<evidence type="ECO:0000313" key="3">
    <source>
        <dbReference type="WBParaSite" id="SCUD_0001818301-mRNA-1"/>
    </source>
</evidence>
<dbReference type="Proteomes" id="UP000279833">
    <property type="component" value="Unassembled WGS sequence"/>
</dbReference>
<proteinExistence type="predicted"/>
<evidence type="ECO:0000313" key="1">
    <source>
        <dbReference type="EMBL" id="VDP65047.1"/>
    </source>
</evidence>
<keyword evidence="2" id="KW-1185">Reference proteome</keyword>